<keyword evidence="3" id="KW-0378">Hydrolase</keyword>
<reference evidence="3 4" key="1">
    <citation type="journal article" date="2017" name="Chemistry">
        <title>Isolation, Biosynthesis and Chemical Modifications of Rubterolones A-F: Rare Tropolone Alkaloids from Actinomadura sp. 5-2.</title>
        <authorList>
            <person name="Guo H."/>
            <person name="Benndorf R."/>
            <person name="Leichnitz D."/>
            <person name="Klassen J.L."/>
            <person name="Vollmers J."/>
            <person name="Gorls H."/>
            <person name="Steinacker M."/>
            <person name="Weigel C."/>
            <person name="Dahse H.M."/>
            <person name="Kaster A.K."/>
            <person name="de Beer Z.W."/>
            <person name="Poulsen M."/>
            <person name="Beemelmanns C."/>
        </authorList>
    </citation>
    <scope>NUCLEOTIDE SEQUENCE [LARGE SCALE GENOMIC DNA]</scope>
    <source>
        <strain evidence="3 4">5-2</strain>
    </source>
</reference>
<gene>
    <name evidence="3" type="ORF">BTM25_36660</name>
</gene>
<comment type="caution">
    <text evidence="3">The sequence shown here is derived from an EMBL/GenBank/DDBJ whole genome shotgun (WGS) entry which is preliminary data.</text>
</comment>
<dbReference type="InterPro" id="IPR029058">
    <property type="entry name" value="AB_hydrolase_fold"/>
</dbReference>
<dbReference type="EMBL" id="MTBP01000002">
    <property type="protein sequence ID" value="POM25025.1"/>
    <property type="molecule type" value="Genomic_DNA"/>
</dbReference>
<keyword evidence="1" id="KW-0812">Transmembrane</keyword>
<evidence type="ECO:0000256" key="1">
    <source>
        <dbReference type="SAM" id="Phobius"/>
    </source>
</evidence>
<keyword evidence="1" id="KW-0472">Membrane</keyword>
<name>A0A2P4UIX9_9ACTN</name>
<dbReference type="SUPFAM" id="SSF53474">
    <property type="entry name" value="alpha/beta-Hydrolases"/>
    <property type="match status" value="1"/>
</dbReference>
<dbReference type="InterPro" id="IPR052920">
    <property type="entry name" value="DNA-binding_regulatory"/>
</dbReference>
<protein>
    <submittedName>
        <fullName evidence="3">Alpha/beta hydrolase family protein</fullName>
    </submittedName>
</protein>
<feature type="domain" description="AB hydrolase-1" evidence="2">
    <location>
        <begin position="162"/>
        <end position="321"/>
    </location>
</feature>
<dbReference type="Pfam" id="PF12697">
    <property type="entry name" value="Abhydrolase_6"/>
    <property type="match status" value="1"/>
</dbReference>
<dbReference type="Gene3D" id="3.40.50.1820">
    <property type="entry name" value="alpha/beta hydrolase"/>
    <property type="match status" value="1"/>
</dbReference>
<dbReference type="Proteomes" id="UP000242367">
    <property type="component" value="Unassembled WGS sequence"/>
</dbReference>
<dbReference type="PANTHER" id="PTHR43358">
    <property type="entry name" value="ALPHA/BETA-HYDROLASE"/>
    <property type="match status" value="1"/>
</dbReference>
<organism evidence="3 4">
    <name type="scientific">Actinomadura rubteroloni</name>
    <dbReference type="NCBI Taxonomy" id="1926885"/>
    <lineage>
        <taxon>Bacteria</taxon>
        <taxon>Bacillati</taxon>
        <taxon>Actinomycetota</taxon>
        <taxon>Actinomycetes</taxon>
        <taxon>Streptosporangiales</taxon>
        <taxon>Thermomonosporaceae</taxon>
        <taxon>Actinomadura</taxon>
    </lineage>
</organism>
<proteinExistence type="predicted"/>
<dbReference type="GO" id="GO:0016787">
    <property type="term" value="F:hydrolase activity"/>
    <property type="evidence" value="ECO:0007669"/>
    <property type="project" value="UniProtKB-KW"/>
</dbReference>
<dbReference type="AlphaFoldDB" id="A0A2P4UIX9"/>
<keyword evidence="4" id="KW-1185">Reference proteome</keyword>
<sequence>MDRAGAGGVPSPAVRKTVVIVPLVVLLVSCVSVVSIGWYFSSVATSVEHGRAYRFTIRGVSGDTVTLPRDATTSRPGVWGLIWPGGRAVLGPVVGGDARTVQRRFSVVFGRPAPGSRAVIDHWVYGRDPRRDLGLEFRDVVYPSSLGPMPAWFLPGRSSVWVIAVHGRNASRFETFRALKAVHASGMPVLSISYRNDVGAPRSPDHRNLMGYTEWRDITSAIAYARGHGASGVVLYGYSMGGGMVVNAVRHDASFVRGLVLDSPVLDWNATLDKQAGQRSLPSFVTAAAKRILAWRMGIDLSSLDARTYAPRLRTPTLLFTTDEDALVDNRPSYEFARLAPRGMVTHISAHADHTDAWNVDPVRYEKALSGFLGPLLSARPEESFP</sequence>
<evidence type="ECO:0000313" key="4">
    <source>
        <dbReference type="Proteomes" id="UP000242367"/>
    </source>
</evidence>
<keyword evidence="1" id="KW-1133">Transmembrane helix</keyword>
<evidence type="ECO:0000313" key="3">
    <source>
        <dbReference type="EMBL" id="POM25025.1"/>
    </source>
</evidence>
<dbReference type="InterPro" id="IPR000073">
    <property type="entry name" value="AB_hydrolase_1"/>
</dbReference>
<dbReference type="PANTHER" id="PTHR43358:SF4">
    <property type="entry name" value="ALPHA_BETA HYDROLASE FOLD-1 DOMAIN-CONTAINING PROTEIN"/>
    <property type="match status" value="1"/>
</dbReference>
<accession>A0A2P4UIX9</accession>
<dbReference type="PROSITE" id="PS51257">
    <property type="entry name" value="PROKAR_LIPOPROTEIN"/>
    <property type="match status" value="1"/>
</dbReference>
<evidence type="ECO:0000259" key="2">
    <source>
        <dbReference type="Pfam" id="PF12697"/>
    </source>
</evidence>
<feature type="transmembrane region" description="Helical" evidence="1">
    <location>
        <begin position="20"/>
        <end position="40"/>
    </location>
</feature>